<accession>A0A2T3J5M5</accession>
<sequence>MANRCEVIMNTVSIINAMNKPCCSHHLVSRLLLAKKRINQKLTVSRQYRLLCEHDKVQLRAMGISKLVCDRVGEQRFYDYSDLQLLEMSLNTATEIPWTITLFNGGAWVNARFNHLVPALVFHITASGKYKLSLFSLNINRGDNRVVIDGYY</sequence>
<reference evidence="1 2" key="1">
    <citation type="submission" date="2018-01" db="EMBL/GenBank/DDBJ databases">
        <title>Whole genome sequencing of Histamine producing bacteria.</title>
        <authorList>
            <person name="Butler K."/>
        </authorList>
    </citation>
    <scope>NUCLEOTIDE SEQUENCE [LARGE SCALE GENOMIC DNA]</scope>
    <source>
        <strain evidence="1 2">JCM 12947</strain>
    </source>
</reference>
<dbReference type="Proteomes" id="UP000240987">
    <property type="component" value="Unassembled WGS sequence"/>
</dbReference>
<keyword evidence="2" id="KW-1185">Reference proteome</keyword>
<gene>
    <name evidence="1" type="ORF">C9J12_29795</name>
</gene>
<name>A0A2T3J5M5_9GAMM</name>
<comment type="caution">
    <text evidence="1">The sequence shown here is derived from an EMBL/GenBank/DDBJ whole genome shotgun (WGS) entry which is preliminary data.</text>
</comment>
<proteinExistence type="predicted"/>
<dbReference type="AlphaFoldDB" id="A0A2T3J5M5"/>
<organism evidence="1 2">
    <name type="scientific">Photobacterium frigidiphilum</name>
    <dbReference type="NCBI Taxonomy" id="264736"/>
    <lineage>
        <taxon>Bacteria</taxon>
        <taxon>Pseudomonadati</taxon>
        <taxon>Pseudomonadota</taxon>
        <taxon>Gammaproteobacteria</taxon>
        <taxon>Vibrionales</taxon>
        <taxon>Vibrionaceae</taxon>
        <taxon>Photobacterium</taxon>
    </lineage>
</organism>
<evidence type="ECO:0000313" key="2">
    <source>
        <dbReference type="Proteomes" id="UP000240987"/>
    </source>
</evidence>
<protein>
    <submittedName>
        <fullName evidence="1">Uncharacterized protein</fullName>
    </submittedName>
</protein>
<dbReference type="EMBL" id="PYMJ01000097">
    <property type="protein sequence ID" value="PSU40839.1"/>
    <property type="molecule type" value="Genomic_DNA"/>
</dbReference>
<evidence type="ECO:0000313" key="1">
    <source>
        <dbReference type="EMBL" id="PSU40839.1"/>
    </source>
</evidence>